<sequence>MDWQKHYRVVVATTKVGIFKQITTTYFEGDKIKLLLLLPQR</sequence>
<dbReference type="EMBL" id="AEWX01000002">
    <property type="protein sequence ID" value="EGC21191.1"/>
    <property type="molecule type" value="Genomic_DNA"/>
</dbReference>
<accession>F0F3R1</accession>
<reference evidence="1 2" key="1">
    <citation type="submission" date="2011-01" db="EMBL/GenBank/DDBJ databases">
        <authorList>
            <person name="Muzny D."/>
            <person name="Qin X."/>
            <person name="Deng J."/>
            <person name="Jiang H."/>
            <person name="Liu Y."/>
            <person name="Qu J."/>
            <person name="Song X.-Z."/>
            <person name="Zhang L."/>
            <person name="Thornton R."/>
            <person name="Coyle M."/>
            <person name="Francisco L."/>
            <person name="Jackson L."/>
            <person name="Javaid M."/>
            <person name="Korchina V."/>
            <person name="Kovar C."/>
            <person name="Mata R."/>
            <person name="Mathew T."/>
            <person name="Ngo R."/>
            <person name="Nguyen L."/>
            <person name="Nguyen N."/>
            <person name="Okwuonu G."/>
            <person name="Ongeri F."/>
            <person name="Pham C."/>
            <person name="Simmons D."/>
            <person name="Wilczek-Boney K."/>
            <person name="Hale W."/>
            <person name="Jakkamsetti A."/>
            <person name="Pham P."/>
            <person name="Ruth R."/>
            <person name="San Lucas F."/>
            <person name="Warren J."/>
            <person name="Zhang J."/>
            <person name="Zhao Z."/>
            <person name="Zhou C."/>
            <person name="Zhu D."/>
            <person name="Lee S."/>
            <person name="Bess C."/>
            <person name="Blankenburg K."/>
            <person name="Forbes L."/>
            <person name="Fu Q."/>
            <person name="Gubbala S."/>
            <person name="Hirani K."/>
            <person name="Jayaseelan J.C."/>
            <person name="Lara F."/>
            <person name="Munidasa M."/>
            <person name="Palculict T."/>
            <person name="Patil S."/>
            <person name="Pu L.-L."/>
            <person name="Saada N."/>
            <person name="Tang L."/>
            <person name="Weissenberger G."/>
            <person name="Zhu Y."/>
            <person name="Hemphill L."/>
            <person name="Shang Y."/>
            <person name="Youmans B."/>
            <person name="Ayvaz T."/>
            <person name="Ross M."/>
            <person name="Santibanez J."/>
            <person name="Aqrawi P."/>
            <person name="Gross S."/>
            <person name="Joshi V."/>
            <person name="Fowler G."/>
            <person name="Nazareth L."/>
            <person name="Reid J."/>
            <person name="Worley K."/>
            <person name="Petrosino J."/>
            <person name="Highlander S."/>
            <person name="Gibbs R."/>
        </authorList>
    </citation>
    <scope>NUCLEOTIDE SEQUENCE [LARGE SCALE GENOMIC DNA]</scope>
    <source>
        <strain evidence="1 2">DSM 16608</strain>
    </source>
</reference>
<protein>
    <submittedName>
        <fullName evidence="1">Uncharacterized protein</fullName>
    </submittedName>
</protein>
<dbReference type="HOGENOM" id="CLU_3274585_0_0_10"/>
<evidence type="ECO:0000313" key="2">
    <source>
        <dbReference type="Proteomes" id="UP000005697"/>
    </source>
</evidence>
<keyword evidence="2" id="KW-1185">Reference proteome</keyword>
<evidence type="ECO:0000313" key="1">
    <source>
        <dbReference type="EMBL" id="EGC21191.1"/>
    </source>
</evidence>
<dbReference type="Proteomes" id="UP000005697">
    <property type="component" value="Unassembled WGS sequence"/>
</dbReference>
<dbReference type="AlphaFoldDB" id="F0F3R1"/>
<gene>
    <name evidence="1" type="ORF">HMPREF9141_0227</name>
</gene>
<organism evidence="1 2">
    <name type="scientific">Prevotella multiformis DSM 16608</name>
    <dbReference type="NCBI Taxonomy" id="888743"/>
    <lineage>
        <taxon>Bacteria</taxon>
        <taxon>Pseudomonadati</taxon>
        <taxon>Bacteroidota</taxon>
        <taxon>Bacteroidia</taxon>
        <taxon>Bacteroidales</taxon>
        <taxon>Prevotellaceae</taxon>
        <taxon>Prevotella</taxon>
    </lineage>
</organism>
<proteinExistence type="predicted"/>
<name>F0F3R1_9BACT</name>
<comment type="caution">
    <text evidence="1">The sequence shown here is derived from an EMBL/GenBank/DDBJ whole genome shotgun (WGS) entry which is preliminary data.</text>
</comment>